<sequence>MPVNGQNQKEAKMKKRTLTLSAAACLCAAFSAQAADLKFNPDKFETRSIKAGEKEVKFRAYEGIVYVANPVDSEYQRLNFYVPSRYFEGSKSETGKFDAASAPIFLPNSIGGYMPGKPFTPALDKNGKPNAVLAALERGYVVAAPGARGRTLKDANGKFSGKAPAAIVDLKAAVRYLKFNDAAMAGDANKIISNGTSAGGAMSALLGVSADASEFEPYLAALGAAKASDEIYAVSAYCPVTNLENADAAYEWMFGAQTKYEKMDFSAFDAAGFNDRSGKPKTVSGELNAEQKELSAALKSAFPAYVNSLNLKDAKGRALMLEPSGEGSFKEYVKKMLADSFAAAKSREKSLLKPEFFTLETQGCTLGYDFKFEDFVLSMPRAKAAPAFDGLELQNPENDFFGDADAAAKHFTEFSAKRGTGESADAKIIKMVNAMSYLGNKNAAKFYRIRHGAADSDTALAVPLILTLGLQNAGKAVDFAVPWGQGHGGDYDLDELFRWVDRVVK</sequence>
<dbReference type="AlphaFoldDB" id="C6RHN4"/>
<organism evidence="3 4">
    <name type="scientific">Campylobacter showae RM3277</name>
    <dbReference type="NCBI Taxonomy" id="553219"/>
    <lineage>
        <taxon>Bacteria</taxon>
        <taxon>Pseudomonadati</taxon>
        <taxon>Campylobacterota</taxon>
        <taxon>Epsilonproteobacteria</taxon>
        <taxon>Campylobacterales</taxon>
        <taxon>Campylobacteraceae</taxon>
        <taxon>Campylobacter</taxon>
    </lineage>
</organism>
<reference evidence="3 4" key="1">
    <citation type="submission" date="2009-07" db="EMBL/GenBank/DDBJ databases">
        <authorList>
            <person name="Madupu R."/>
            <person name="Sebastian Y."/>
            <person name="Durkin A.S."/>
            <person name="Torralba M."/>
            <person name="Methe B."/>
            <person name="Sutton G.G."/>
            <person name="Strausberg R.L."/>
            <person name="Nelson K.E."/>
        </authorList>
    </citation>
    <scope>NUCLEOTIDE SEQUENCE [LARGE SCALE GENOMIC DNA]</scope>
    <source>
        <strain evidence="3 4">RM3277</strain>
    </source>
</reference>
<evidence type="ECO:0000256" key="1">
    <source>
        <dbReference type="SAM" id="SignalP"/>
    </source>
</evidence>
<dbReference type="Gene3D" id="3.40.50.1820">
    <property type="entry name" value="alpha/beta hydrolase"/>
    <property type="match status" value="1"/>
</dbReference>
<dbReference type="Proteomes" id="UP000003107">
    <property type="component" value="Unassembled WGS sequence"/>
</dbReference>
<dbReference type="InterPro" id="IPR049492">
    <property type="entry name" value="BD-FAE-like_dom"/>
</dbReference>
<feature type="domain" description="BD-FAE-like" evidence="2">
    <location>
        <begin position="130"/>
        <end position="250"/>
    </location>
</feature>
<dbReference type="InterPro" id="IPR029058">
    <property type="entry name" value="AB_hydrolase_fold"/>
</dbReference>
<feature type="chain" id="PRO_5002967938" description="BD-FAE-like domain-containing protein" evidence="1">
    <location>
        <begin position="35"/>
        <end position="505"/>
    </location>
</feature>
<dbReference type="Pfam" id="PF20434">
    <property type="entry name" value="BD-FAE"/>
    <property type="match status" value="1"/>
</dbReference>
<dbReference type="EMBL" id="ACVQ01000027">
    <property type="protein sequence ID" value="EET79251.1"/>
    <property type="molecule type" value="Genomic_DNA"/>
</dbReference>
<dbReference type="NCBIfam" id="NF041556">
    <property type="entry name" value="tannase_B"/>
    <property type="match status" value="1"/>
</dbReference>
<comment type="caution">
    <text evidence="3">The sequence shown here is derived from an EMBL/GenBank/DDBJ whole genome shotgun (WGS) entry which is preliminary data.</text>
</comment>
<dbReference type="SUPFAM" id="SSF53474">
    <property type="entry name" value="alpha/beta-Hydrolases"/>
    <property type="match status" value="1"/>
</dbReference>
<accession>C6RHN4</accession>
<evidence type="ECO:0000313" key="4">
    <source>
        <dbReference type="Proteomes" id="UP000003107"/>
    </source>
</evidence>
<keyword evidence="4" id="KW-1185">Reference proteome</keyword>
<evidence type="ECO:0000259" key="2">
    <source>
        <dbReference type="Pfam" id="PF20434"/>
    </source>
</evidence>
<evidence type="ECO:0000313" key="3">
    <source>
        <dbReference type="EMBL" id="EET79251.1"/>
    </source>
</evidence>
<dbReference type="eggNOG" id="COG0657">
    <property type="taxonomic scope" value="Bacteria"/>
</dbReference>
<name>C6RHN4_9BACT</name>
<dbReference type="ESTHER" id="9prot-c6rhn4">
    <property type="family name" value="Tannase_Bact"/>
</dbReference>
<proteinExistence type="predicted"/>
<dbReference type="STRING" id="553219.CAMSH0001_0861"/>
<dbReference type="InterPro" id="IPR048124">
    <property type="entry name" value="Tannase_B"/>
</dbReference>
<feature type="signal peptide" evidence="1">
    <location>
        <begin position="1"/>
        <end position="34"/>
    </location>
</feature>
<gene>
    <name evidence="3" type="ORF">CAMSH0001_0861</name>
</gene>
<keyword evidence="1" id="KW-0732">Signal</keyword>
<protein>
    <recommendedName>
        <fullName evidence="2">BD-FAE-like domain-containing protein</fullName>
    </recommendedName>
</protein>